<dbReference type="InterPro" id="IPR010982">
    <property type="entry name" value="Lambda_DNA-bd_dom_sf"/>
</dbReference>
<dbReference type="PANTHER" id="PTHR35010">
    <property type="entry name" value="BLL4672 PROTEIN-RELATED"/>
    <property type="match status" value="1"/>
</dbReference>
<reference evidence="2 3" key="1">
    <citation type="submission" date="2018-09" db="EMBL/GenBank/DDBJ databases">
        <title>Whole genome sequencing of Microbacterium oryzae strain MB-10T.</title>
        <authorList>
            <person name="Das S.K."/>
        </authorList>
    </citation>
    <scope>NUCLEOTIDE SEQUENCE [LARGE SCALE GENOMIC DNA]</scope>
    <source>
        <strain evidence="2 3">MB-10</strain>
    </source>
</reference>
<keyword evidence="3" id="KW-1185">Reference proteome</keyword>
<dbReference type="InterPro" id="IPR001387">
    <property type="entry name" value="Cro/C1-type_HTH"/>
</dbReference>
<dbReference type="OrthoDB" id="3518652at2"/>
<dbReference type="SUPFAM" id="SSF47413">
    <property type="entry name" value="lambda repressor-like DNA-binding domains"/>
    <property type="match status" value="1"/>
</dbReference>
<protein>
    <submittedName>
        <fullName evidence="2">XRE family transcriptional regulator</fullName>
    </submittedName>
</protein>
<feature type="domain" description="HTH cro/C1-type" evidence="1">
    <location>
        <begin position="30"/>
        <end position="102"/>
    </location>
</feature>
<dbReference type="AlphaFoldDB" id="A0A6I6E9T2"/>
<dbReference type="Gene3D" id="1.10.260.40">
    <property type="entry name" value="lambda repressor-like DNA-binding domains"/>
    <property type="match status" value="1"/>
</dbReference>
<dbReference type="GO" id="GO:0003677">
    <property type="term" value="F:DNA binding"/>
    <property type="evidence" value="ECO:0007669"/>
    <property type="project" value="InterPro"/>
</dbReference>
<name>A0A6I6E9T2_9MICO</name>
<dbReference type="Pfam" id="PF17765">
    <property type="entry name" value="MLTR_LBD"/>
    <property type="match status" value="1"/>
</dbReference>
<dbReference type="KEGG" id="moj:D7D94_09875"/>
<gene>
    <name evidence="2" type="ORF">D7D94_09875</name>
</gene>
<evidence type="ECO:0000259" key="1">
    <source>
        <dbReference type="SMART" id="SM00530"/>
    </source>
</evidence>
<dbReference type="EMBL" id="CP032550">
    <property type="protein sequence ID" value="QGU27938.1"/>
    <property type="molecule type" value="Genomic_DNA"/>
</dbReference>
<dbReference type="Gene3D" id="3.30.450.180">
    <property type="match status" value="1"/>
</dbReference>
<accession>A0A6I6E9T2</accession>
<dbReference type="Proteomes" id="UP000422989">
    <property type="component" value="Chromosome"/>
</dbReference>
<sequence>MGSHGRYWYCEYHRGVIRPRTPRREQLGEFLGARRRSASRTALGLPLSARRSDTGLSREEVATLAGVSGSWYTWLEQGRDINVSRQVLVAVSRVLALTADETEYVLALAEQEAGPSAPDRDSVPVHLQRLVDALDFPAFVVATDWAIAGWNPRYAWLYPRIATLDVADRNLLWLIYTDPELREMLPDWARDSRRFLAEFRAEAGVRLGAPRHRALVDRLLASSLDFREQWSELEVSRFASRRRMFRHREEGLLAFDHHRLVPSDAVDLHVVMYVPAAD</sequence>
<organism evidence="2 3">
    <name type="scientific">Microbacterium oryzae</name>
    <dbReference type="NCBI Taxonomy" id="743009"/>
    <lineage>
        <taxon>Bacteria</taxon>
        <taxon>Bacillati</taxon>
        <taxon>Actinomycetota</taxon>
        <taxon>Actinomycetes</taxon>
        <taxon>Micrococcales</taxon>
        <taxon>Microbacteriaceae</taxon>
        <taxon>Microbacterium</taxon>
    </lineage>
</organism>
<evidence type="ECO:0000313" key="3">
    <source>
        <dbReference type="Proteomes" id="UP000422989"/>
    </source>
</evidence>
<dbReference type="Pfam" id="PF13560">
    <property type="entry name" value="HTH_31"/>
    <property type="match status" value="1"/>
</dbReference>
<evidence type="ECO:0000313" key="2">
    <source>
        <dbReference type="EMBL" id="QGU27938.1"/>
    </source>
</evidence>
<dbReference type="InterPro" id="IPR041413">
    <property type="entry name" value="MLTR_LBD"/>
</dbReference>
<dbReference type="CDD" id="cd00093">
    <property type="entry name" value="HTH_XRE"/>
    <property type="match status" value="1"/>
</dbReference>
<proteinExistence type="predicted"/>
<dbReference type="SMART" id="SM00530">
    <property type="entry name" value="HTH_XRE"/>
    <property type="match status" value="1"/>
</dbReference>